<evidence type="ECO:0000313" key="5">
    <source>
        <dbReference type="EMBL" id="KAF8002617.1"/>
    </source>
</evidence>
<dbReference type="Gene3D" id="3.30.70.330">
    <property type="match status" value="2"/>
</dbReference>
<feature type="region of interest" description="Disordered" evidence="3">
    <location>
        <begin position="166"/>
        <end position="228"/>
    </location>
</feature>
<dbReference type="Proteomes" id="UP000649328">
    <property type="component" value="Unassembled WGS sequence"/>
</dbReference>
<gene>
    <name evidence="5" type="ORF">HF325_003582</name>
</gene>
<dbReference type="SUPFAM" id="SSF54928">
    <property type="entry name" value="RNA-binding domain, RBD"/>
    <property type="match status" value="2"/>
</dbReference>
<dbReference type="GO" id="GO:0003729">
    <property type="term" value="F:mRNA binding"/>
    <property type="evidence" value="ECO:0007669"/>
    <property type="project" value="TreeGrafter"/>
</dbReference>
<dbReference type="PROSITE" id="PS50102">
    <property type="entry name" value="RRM"/>
    <property type="match status" value="2"/>
</dbReference>
<protein>
    <recommendedName>
        <fullName evidence="4">RRM domain-containing protein</fullName>
    </recommendedName>
</protein>
<reference evidence="5" key="1">
    <citation type="submission" date="2020-10" db="EMBL/GenBank/DDBJ databases">
        <title>The Whole-Genome Sequence of Metschnikowia persimmonesis, a Novel Endophytic Yeast Species Isolated from Medicinal Plant Diospyros kaki Thumb.</title>
        <authorList>
            <person name="Rahmat E."/>
            <person name="Kang Y."/>
        </authorList>
    </citation>
    <scope>NUCLEOTIDE SEQUENCE</scope>
    <source>
        <strain evidence="5">KIOM G15050</strain>
    </source>
</reference>
<dbReference type="Pfam" id="PF00076">
    <property type="entry name" value="RRM_1"/>
    <property type="match status" value="2"/>
</dbReference>
<name>A0A8H7GU30_9ASCO</name>
<feature type="domain" description="RRM" evidence="4">
    <location>
        <begin position="1"/>
        <end position="59"/>
    </location>
</feature>
<evidence type="ECO:0000256" key="2">
    <source>
        <dbReference type="PROSITE-ProRule" id="PRU00176"/>
    </source>
</evidence>
<dbReference type="AlphaFoldDB" id="A0A8H7GU30"/>
<dbReference type="OrthoDB" id="1049195at2759"/>
<comment type="caution">
    <text evidence="5">The sequence shown here is derived from an EMBL/GenBank/DDBJ whole genome shotgun (WGS) entry which is preliminary data.</text>
</comment>
<accession>A0A8H7GU30</accession>
<organism evidence="5 6">
    <name type="scientific">Metschnikowia pulcherrima</name>
    <dbReference type="NCBI Taxonomy" id="27326"/>
    <lineage>
        <taxon>Eukaryota</taxon>
        <taxon>Fungi</taxon>
        <taxon>Dikarya</taxon>
        <taxon>Ascomycota</taxon>
        <taxon>Saccharomycotina</taxon>
        <taxon>Pichiomycetes</taxon>
        <taxon>Metschnikowiaceae</taxon>
        <taxon>Metschnikowia</taxon>
    </lineage>
</organism>
<evidence type="ECO:0000256" key="3">
    <source>
        <dbReference type="SAM" id="MobiDB-lite"/>
    </source>
</evidence>
<dbReference type="PANTHER" id="PTHR48025">
    <property type="entry name" value="OS02G0815200 PROTEIN"/>
    <property type="match status" value="1"/>
</dbReference>
<dbReference type="PANTHER" id="PTHR48025:SF1">
    <property type="entry name" value="RRM DOMAIN-CONTAINING PROTEIN"/>
    <property type="match status" value="1"/>
</dbReference>
<dbReference type="InterPro" id="IPR050502">
    <property type="entry name" value="Euk_RNA-bind_prot"/>
</dbReference>
<keyword evidence="1 2" id="KW-0694">RNA-binding</keyword>
<proteinExistence type="predicted"/>
<dbReference type="InterPro" id="IPR000504">
    <property type="entry name" value="RRM_dom"/>
</dbReference>
<dbReference type="EMBL" id="JACBPP010000004">
    <property type="protein sequence ID" value="KAF8002617.1"/>
    <property type="molecule type" value="Genomic_DNA"/>
</dbReference>
<evidence type="ECO:0000259" key="4">
    <source>
        <dbReference type="PROSITE" id="PS50102"/>
    </source>
</evidence>
<evidence type="ECO:0000256" key="1">
    <source>
        <dbReference type="ARBA" id="ARBA00022884"/>
    </source>
</evidence>
<dbReference type="SMART" id="SM00360">
    <property type="entry name" value="RRM"/>
    <property type="match status" value="2"/>
</dbReference>
<evidence type="ECO:0000313" key="6">
    <source>
        <dbReference type="Proteomes" id="UP000649328"/>
    </source>
</evidence>
<dbReference type="InterPro" id="IPR035979">
    <property type="entry name" value="RBD_domain_sf"/>
</dbReference>
<feature type="domain" description="RRM" evidence="4">
    <location>
        <begin position="85"/>
        <end position="162"/>
    </location>
</feature>
<sequence>MMRTSGGVARADVIENRWGRSRGFGTVVFDTPEDAQAAIERFNGEVLEGRQLEVRLSKDISERRRPELRNTEFTEGVTGDGPPSSVIYADNLPFITTEADLHELFETIGRVTRAEIQYNDRGRPNGTAVVEFELSSLADVAITNLNGYNYGGRDLRISYARRPENYDAPMDAEPEQYSAELEQYQGEPQQFSAEPEQFTAEPVQQYQGEPAVTGDAIDEDIQDAPQQT</sequence>
<keyword evidence="6" id="KW-1185">Reference proteome</keyword>
<dbReference type="GO" id="GO:0005634">
    <property type="term" value="C:nucleus"/>
    <property type="evidence" value="ECO:0007669"/>
    <property type="project" value="TreeGrafter"/>
</dbReference>
<dbReference type="InterPro" id="IPR012677">
    <property type="entry name" value="Nucleotide-bd_a/b_plait_sf"/>
</dbReference>